<evidence type="ECO:0000256" key="1">
    <source>
        <dbReference type="ARBA" id="ARBA00001974"/>
    </source>
</evidence>
<dbReference type="PROSITE" id="PS00862">
    <property type="entry name" value="OX2_COVAL_FAD"/>
    <property type="match status" value="1"/>
</dbReference>
<evidence type="ECO:0000313" key="7">
    <source>
        <dbReference type="EMBL" id="RKH61007.1"/>
    </source>
</evidence>
<dbReference type="InterPro" id="IPR012951">
    <property type="entry name" value="BBE"/>
</dbReference>
<dbReference type="SUPFAM" id="SSF56176">
    <property type="entry name" value="FAD-binding/transporter-associated domain-like"/>
    <property type="match status" value="1"/>
</dbReference>
<dbReference type="Gene3D" id="3.40.462.20">
    <property type="match status" value="1"/>
</dbReference>
<organism evidence="7 8">
    <name type="scientific">Corallococcus llansteffanensis</name>
    <dbReference type="NCBI Taxonomy" id="2316731"/>
    <lineage>
        <taxon>Bacteria</taxon>
        <taxon>Pseudomonadati</taxon>
        <taxon>Myxococcota</taxon>
        <taxon>Myxococcia</taxon>
        <taxon>Myxococcales</taxon>
        <taxon>Cystobacterineae</taxon>
        <taxon>Myxococcaceae</taxon>
        <taxon>Corallococcus</taxon>
    </lineage>
</organism>
<feature type="domain" description="FAD-binding PCMH-type" evidence="6">
    <location>
        <begin position="50"/>
        <end position="221"/>
    </location>
</feature>
<evidence type="ECO:0000256" key="3">
    <source>
        <dbReference type="ARBA" id="ARBA00022630"/>
    </source>
</evidence>
<protein>
    <submittedName>
        <fullName evidence="7">FAD-binding oxidoreductase</fullName>
    </submittedName>
</protein>
<dbReference type="Proteomes" id="UP000272888">
    <property type="component" value="Unassembled WGS sequence"/>
</dbReference>
<reference evidence="8" key="1">
    <citation type="submission" date="2018-09" db="EMBL/GenBank/DDBJ databases">
        <authorList>
            <person name="Livingstone P.G."/>
            <person name="Whitworth D.E."/>
        </authorList>
    </citation>
    <scope>NUCLEOTIDE SEQUENCE [LARGE SCALE GENOMIC DNA]</scope>
    <source>
        <strain evidence="8">CA051B</strain>
    </source>
</reference>
<dbReference type="EMBL" id="RAWB01000103">
    <property type="protein sequence ID" value="RKH61007.1"/>
    <property type="molecule type" value="Genomic_DNA"/>
</dbReference>
<keyword evidence="4" id="KW-0274">FAD</keyword>
<dbReference type="PANTHER" id="PTHR42973:SF39">
    <property type="entry name" value="FAD-BINDING PCMH-TYPE DOMAIN-CONTAINING PROTEIN"/>
    <property type="match status" value="1"/>
</dbReference>
<dbReference type="Pfam" id="PF01565">
    <property type="entry name" value="FAD_binding_4"/>
    <property type="match status" value="1"/>
</dbReference>
<comment type="similarity">
    <text evidence="2">Belongs to the oxygen-dependent FAD-linked oxidoreductase family.</text>
</comment>
<gene>
    <name evidence="7" type="ORF">D7V93_12455</name>
</gene>
<dbReference type="InterPro" id="IPR006094">
    <property type="entry name" value="Oxid_FAD_bind_N"/>
</dbReference>
<dbReference type="PANTHER" id="PTHR42973">
    <property type="entry name" value="BINDING OXIDOREDUCTASE, PUTATIVE (AFU_ORTHOLOGUE AFUA_1G17690)-RELATED"/>
    <property type="match status" value="1"/>
</dbReference>
<comment type="cofactor">
    <cofactor evidence="1">
        <name>FAD</name>
        <dbReference type="ChEBI" id="CHEBI:57692"/>
    </cofactor>
</comment>
<keyword evidence="3" id="KW-0285">Flavoprotein</keyword>
<dbReference type="Pfam" id="PF08031">
    <property type="entry name" value="BBE"/>
    <property type="match status" value="1"/>
</dbReference>
<accession>A0A3A8PX18</accession>
<evidence type="ECO:0000256" key="5">
    <source>
        <dbReference type="ARBA" id="ARBA00023002"/>
    </source>
</evidence>
<dbReference type="GO" id="GO:0016491">
    <property type="term" value="F:oxidoreductase activity"/>
    <property type="evidence" value="ECO:0007669"/>
    <property type="project" value="UniProtKB-KW"/>
</dbReference>
<evidence type="ECO:0000259" key="6">
    <source>
        <dbReference type="PROSITE" id="PS51387"/>
    </source>
</evidence>
<dbReference type="InterPro" id="IPR016167">
    <property type="entry name" value="FAD-bd_PCMH_sub1"/>
</dbReference>
<dbReference type="InterPro" id="IPR050416">
    <property type="entry name" value="FAD-linked_Oxidoreductase"/>
</dbReference>
<dbReference type="InterPro" id="IPR016169">
    <property type="entry name" value="FAD-bd_PCMH_sub2"/>
</dbReference>
<evidence type="ECO:0000313" key="8">
    <source>
        <dbReference type="Proteomes" id="UP000272888"/>
    </source>
</evidence>
<dbReference type="AlphaFoldDB" id="A0A3A8PX18"/>
<keyword evidence="5" id="KW-0560">Oxidoreductase</keyword>
<dbReference type="PROSITE" id="PS51387">
    <property type="entry name" value="FAD_PCMH"/>
    <property type="match status" value="1"/>
</dbReference>
<evidence type="ECO:0000256" key="2">
    <source>
        <dbReference type="ARBA" id="ARBA00005466"/>
    </source>
</evidence>
<dbReference type="GO" id="GO:0071949">
    <property type="term" value="F:FAD binding"/>
    <property type="evidence" value="ECO:0007669"/>
    <property type="project" value="InterPro"/>
</dbReference>
<evidence type="ECO:0000256" key="4">
    <source>
        <dbReference type="ARBA" id="ARBA00022827"/>
    </source>
</evidence>
<dbReference type="InterPro" id="IPR016166">
    <property type="entry name" value="FAD-bd_PCMH"/>
</dbReference>
<dbReference type="InterPro" id="IPR006093">
    <property type="entry name" value="Oxy_OxRdtase_FAD_BS"/>
</dbReference>
<proteinExistence type="inferred from homology"/>
<sequence>MTLETHRAQPRAGAGLPPDSVERFKAQLRGPLIQPGDPDYEEACQLYNAMIHKHPAMIARCADVADVIASVTFAREQKLPLAVRGGGHNGGGLALCDDGLVIDLSSQRGVRVDPQARTVRVAGGCVWGDVDHATHAFGLAVPSGIISTTGVAGLTLGGGLGHLSRRFGLTIDNLLAVDMVLADGRVVTANAEQHPDLFWAVRGGGGNFGVVTSFLFRAHPVDTVIAGPTLWPLDRAAEVMRWYREFLPAAPEELNGFFAFMTVPPAPPFPEALHLQKVCGVVWCYSGDPAQADALFAPVQALKPSLHGVQPMPYPMLQTAFDALYPPGHQWYWRADFVRELADEAITRHVEFAERLPSMQSTMHLYPVDGAVHRVGPDDTAFSFRDARWSEVIVGVDPSPERAEEITSWTKAYWDALHPYSAGGAYVNFMMEEGQDRVQATYRDNYARLVEVKNRYDPTNLFHINQNIRPAPVPPPQVAH</sequence>
<name>A0A3A8PX18_9BACT</name>
<dbReference type="Gene3D" id="3.30.465.10">
    <property type="match status" value="1"/>
</dbReference>
<keyword evidence="8" id="KW-1185">Reference proteome</keyword>
<dbReference type="RefSeq" id="WP_120643607.1">
    <property type="nucleotide sequence ID" value="NZ_RAWB01000103.1"/>
</dbReference>
<comment type="caution">
    <text evidence="7">The sequence shown here is derived from an EMBL/GenBank/DDBJ whole genome shotgun (WGS) entry which is preliminary data.</text>
</comment>
<dbReference type="InterPro" id="IPR036318">
    <property type="entry name" value="FAD-bd_PCMH-like_sf"/>
</dbReference>
<dbReference type="Gene3D" id="3.30.43.10">
    <property type="entry name" value="Uridine Diphospho-n-acetylenolpyruvylglucosamine Reductase, domain 2"/>
    <property type="match status" value="1"/>
</dbReference>